<reference evidence="3 4" key="1">
    <citation type="journal article" date="2015" name="Genome Announc.">
        <title>Complete Genome Sequencing of Protease-Producing Novel Arthrobacter sp. Strain IHBB 11108 Using PacBio Single-Molecule Real-Time Sequencing Technology.</title>
        <authorList>
            <person name="Kiran S."/>
            <person name="Swarnkar M.K."/>
            <person name="Pal M."/>
            <person name="Thakur R."/>
            <person name="Tewari R."/>
            <person name="Singh A.K."/>
            <person name="Gulati A."/>
        </authorList>
    </citation>
    <scope>NUCLEOTIDE SEQUENCE [LARGE SCALE GENOMIC DNA]</scope>
    <source>
        <strain evidence="3 4">IHBB 11108</strain>
    </source>
</reference>
<evidence type="ECO:0000313" key="4">
    <source>
        <dbReference type="Proteomes" id="UP000061839"/>
    </source>
</evidence>
<dbReference type="HOGENOM" id="CLU_2068238_0_0_11"/>
<evidence type="ECO:0000256" key="2">
    <source>
        <dbReference type="SAM" id="Phobius"/>
    </source>
</evidence>
<keyword evidence="2" id="KW-0472">Membrane</keyword>
<organism evidence="3 4">
    <name type="scientific">Psychromicrobium lacuslunae</name>
    <dbReference type="NCBI Taxonomy" id="1618207"/>
    <lineage>
        <taxon>Bacteria</taxon>
        <taxon>Bacillati</taxon>
        <taxon>Actinomycetota</taxon>
        <taxon>Actinomycetes</taxon>
        <taxon>Micrococcales</taxon>
        <taxon>Micrococcaceae</taxon>
        <taxon>Psychromicrobium</taxon>
    </lineage>
</organism>
<keyword evidence="2" id="KW-0812">Transmembrane</keyword>
<dbReference type="PATRIC" id="fig|1618207.4.peg.46"/>
<accession>A0A0D4BW62</accession>
<dbReference type="EMBL" id="CP011005">
    <property type="protein sequence ID" value="AJT40370.1"/>
    <property type="molecule type" value="Genomic_DNA"/>
</dbReference>
<protein>
    <submittedName>
        <fullName evidence="3">Uncharacterized protein</fullName>
    </submittedName>
</protein>
<gene>
    <name evidence="3" type="ORF">UM93_00215</name>
</gene>
<dbReference type="AlphaFoldDB" id="A0A0D4BW62"/>
<dbReference type="Proteomes" id="UP000061839">
    <property type="component" value="Chromosome"/>
</dbReference>
<name>A0A0D4BW62_9MICC</name>
<dbReference type="KEGG" id="ari:UM93_00215"/>
<proteinExistence type="predicted"/>
<keyword evidence="2" id="KW-1133">Transmembrane helix</keyword>
<feature type="transmembrane region" description="Helical" evidence="2">
    <location>
        <begin position="18"/>
        <end position="39"/>
    </location>
</feature>
<evidence type="ECO:0000313" key="3">
    <source>
        <dbReference type="EMBL" id="AJT40370.1"/>
    </source>
</evidence>
<dbReference type="STRING" id="1618207.UM93_00215"/>
<feature type="region of interest" description="Disordered" evidence="1">
    <location>
        <begin position="90"/>
        <end position="118"/>
    </location>
</feature>
<sequence>MADVRRWSDRQTQGMKHWLLHTAIFLIAQLIFFALGYSWPWEVLSGRTPLNSIFSSIDGQLWTANTSRIWSIVWLIDSVITLFSLGRKPAAADPAERTKQQDGTAPSAHRDLPGGNAG</sequence>
<evidence type="ECO:0000256" key="1">
    <source>
        <dbReference type="SAM" id="MobiDB-lite"/>
    </source>
</evidence>
<keyword evidence="4" id="KW-1185">Reference proteome</keyword>